<dbReference type="RefSeq" id="WP_432807184.1">
    <property type="nucleotide sequence ID" value="NZ_CP073633.1"/>
</dbReference>
<feature type="compositionally biased region" description="Polar residues" evidence="4">
    <location>
        <begin position="363"/>
        <end position="373"/>
    </location>
</feature>
<gene>
    <name evidence="6" type="ORF">KEC54_00225</name>
</gene>
<evidence type="ECO:0000256" key="3">
    <source>
        <dbReference type="ARBA" id="ARBA00023163"/>
    </source>
</evidence>
<protein>
    <submittedName>
        <fullName evidence="6">AraC family transcriptional regulator</fullName>
    </submittedName>
</protein>
<dbReference type="GO" id="GO:0005829">
    <property type="term" value="C:cytosol"/>
    <property type="evidence" value="ECO:0007669"/>
    <property type="project" value="TreeGrafter"/>
</dbReference>
<keyword evidence="1" id="KW-0805">Transcription regulation</keyword>
<feature type="domain" description="HTH araC/xylS-type" evidence="5">
    <location>
        <begin position="251"/>
        <end position="349"/>
    </location>
</feature>
<dbReference type="EMBL" id="CP073633">
    <property type="protein sequence ID" value="WHQ70154.1"/>
    <property type="molecule type" value="Genomic_DNA"/>
</dbReference>
<keyword evidence="3" id="KW-0804">Transcription</keyword>
<dbReference type="PANTHER" id="PTHR47894:SF4">
    <property type="entry name" value="HTH-TYPE TRANSCRIPTIONAL REGULATOR GADX"/>
    <property type="match status" value="1"/>
</dbReference>
<dbReference type="AlphaFoldDB" id="A0AAX3WJI2"/>
<dbReference type="InterPro" id="IPR009057">
    <property type="entry name" value="Homeodomain-like_sf"/>
</dbReference>
<dbReference type="PROSITE" id="PS01124">
    <property type="entry name" value="HTH_ARAC_FAMILY_2"/>
    <property type="match status" value="1"/>
</dbReference>
<dbReference type="SMART" id="SM00342">
    <property type="entry name" value="HTH_ARAC"/>
    <property type="match status" value="1"/>
</dbReference>
<dbReference type="InterPro" id="IPR032687">
    <property type="entry name" value="AraC-type_N"/>
</dbReference>
<evidence type="ECO:0000256" key="1">
    <source>
        <dbReference type="ARBA" id="ARBA00023015"/>
    </source>
</evidence>
<organism evidence="6 7">
    <name type="scientific">Methylorubrum extorquens</name>
    <name type="common">Methylobacterium dichloromethanicum</name>
    <name type="synonym">Methylobacterium extorquens</name>
    <dbReference type="NCBI Taxonomy" id="408"/>
    <lineage>
        <taxon>Bacteria</taxon>
        <taxon>Pseudomonadati</taxon>
        <taxon>Pseudomonadota</taxon>
        <taxon>Alphaproteobacteria</taxon>
        <taxon>Hyphomicrobiales</taxon>
        <taxon>Methylobacteriaceae</taxon>
        <taxon>Methylorubrum</taxon>
    </lineage>
</organism>
<dbReference type="Pfam" id="PF12833">
    <property type="entry name" value="HTH_18"/>
    <property type="match status" value="1"/>
</dbReference>
<dbReference type="Pfam" id="PF12625">
    <property type="entry name" value="Arabinose_bd"/>
    <property type="match status" value="1"/>
</dbReference>
<sequence length="373" mass="40937">MRQRPPAVVGDIRSHERPSLIGLTRPGVAKAVYLTLVELGANLDELLAEAGLDPRTFDGGRTPVPYASLGRLIALGAERTGCHHLGLLVGRRATLASLGLLGLLMRHSDTIGGALRALEAHAGVRNWGAVVGLDIDSEVAVLSYCPYGSEAESTALQSERALATITNVVRALGGSDAALLEVLLPRSAPRDTAPYISFFRAPVRYDQETAALVFPTLLLERRIKGADPAARGRVEDRIRKLEAEQPSTLKDKLREYLQAQVMRQRCKAAHVARLRLVPPRTLRRRLKVEGTTFKQIANEAQFSVAKQLLANTRMSMAQISAALDFSEPAAFSHAFRRWSGFAPSTWRREHQSKCPGRERDENSYSAQTQQPVR</sequence>
<dbReference type="Proteomes" id="UP001223720">
    <property type="component" value="Chromosome"/>
</dbReference>
<accession>A0AAX3WJI2</accession>
<evidence type="ECO:0000313" key="7">
    <source>
        <dbReference type="Proteomes" id="UP001223720"/>
    </source>
</evidence>
<feature type="region of interest" description="Disordered" evidence="4">
    <location>
        <begin position="346"/>
        <end position="373"/>
    </location>
</feature>
<reference evidence="6" key="1">
    <citation type="journal article" date="2022" name="Biotechnol. Bioprocess Eng.">
        <title>Pan-genome Analysis Reveals Comparative Genomic Features of Central Metabolic Pathways in Methylorubrum extorquens.</title>
        <authorList>
            <person name="Lee G.M."/>
            <person name="Scott-Nevros Z.K."/>
            <person name="Lee S.-M."/>
            <person name="Kim D."/>
        </authorList>
    </citation>
    <scope>NUCLEOTIDE SEQUENCE</scope>
    <source>
        <strain evidence="6">ATCC 55366</strain>
    </source>
</reference>
<evidence type="ECO:0000313" key="6">
    <source>
        <dbReference type="EMBL" id="WHQ70154.1"/>
    </source>
</evidence>
<proteinExistence type="predicted"/>
<keyword evidence="2" id="KW-0238">DNA-binding</keyword>
<feature type="compositionally biased region" description="Basic and acidic residues" evidence="4">
    <location>
        <begin position="346"/>
        <end position="362"/>
    </location>
</feature>
<dbReference type="GO" id="GO:0000976">
    <property type="term" value="F:transcription cis-regulatory region binding"/>
    <property type="evidence" value="ECO:0007669"/>
    <property type="project" value="TreeGrafter"/>
</dbReference>
<dbReference type="GO" id="GO:0003700">
    <property type="term" value="F:DNA-binding transcription factor activity"/>
    <property type="evidence" value="ECO:0007669"/>
    <property type="project" value="InterPro"/>
</dbReference>
<dbReference type="InterPro" id="IPR018060">
    <property type="entry name" value="HTH_AraC"/>
</dbReference>
<evidence type="ECO:0000259" key="5">
    <source>
        <dbReference type="PROSITE" id="PS01124"/>
    </source>
</evidence>
<dbReference type="Gene3D" id="1.10.10.60">
    <property type="entry name" value="Homeodomain-like"/>
    <property type="match status" value="1"/>
</dbReference>
<dbReference type="SUPFAM" id="SSF46689">
    <property type="entry name" value="Homeodomain-like"/>
    <property type="match status" value="1"/>
</dbReference>
<name>A0AAX3WJI2_METEX</name>
<dbReference type="PANTHER" id="PTHR47894">
    <property type="entry name" value="HTH-TYPE TRANSCRIPTIONAL REGULATOR GADX"/>
    <property type="match status" value="1"/>
</dbReference>
<evidence type="ECO:0000256" key="4">
    <source>
        <dbReference type="SAM" id="MobiDB-lite"/>
    </source>
</evidence>
<evidence type="ECO:0000256" key="2">
    <source>
        <dbReference type="ARBA" id="ARBA00023125"/>
    </source>
</evidence>